<dbReference type="RefSeq" id="WP_225239371.1">
    <property type="nucleotide sequence ID" value="NZ_JAHYBX010000005.1"/>
</dbReference>
<sequence>MKQKTLLQKMDALVWWSGAAGQVGQDMADDASARRHAPKRWLPLLPMAIGAGLVAAALAFPVQPLAYGAAAPAMALAAGIAVAGPLGKRALEDDEREAALRKDAFFFCLAILAFANIVGGPLLLFAAGLQDWGAERLYALAFALFLANMTWFTSLPTLYASWKLPRLADPEA</sequence>
<feature type="transmembrane region" description="Helical" evidence="1">
    <location>
        <begin position="137"/>
        <end position="159"/>
    </location>
</feature>
<reference evidence="2 3" key="1">
    <citation type="submission" date="2021-07" db="EMBL/GenBank/DDBJ databases">
        <title>Characterization of Violacein-producing bacteria and related species.</title>
        <authorList>
            <person name="Wilson H.S."/>
            <person name="De Leon M.E."/>
        </authorList>
    </citation>
    <scope>NUCLEOTIDE SEQUENCE [LARGE SCALE GENOMIC DNA]</scope>
    <source>
        <strain evidence="2 3">HSC-2F05</strain>
    </source>
</reference>
<gene>
    <name evidence="2" type="ORF">LE190_14525</name>
</gene>
<evidence type="ECO:0000256" key="1">
    <source>
        <dbReference type="SAM" id="Phobius"/>
    </source>
</evidence>
<feature type="transmembrane region" description="Helical" evidence="1">
    <location>
        <begin position="41"/>
        <end position="59"/>
    </location>
</feature>
<dbReference type="EMBL" id="JAHYBX010000005">
    <property type="protein sequence ID" value="MCA1857133.1"/>
    <property type="molecule type" value="Genomic_DNA"/>
</dbReference>
<keyword evidence="1" id="KW-0472">Membrane</keyword>
<evidence type="ECO:0000313" key="3">
    <source>
        <dbReference type="Proteomes" id="UP001198602"/>
    </source>
</evidence>
<evidence type="ECO:0000313" key="2">
    <source>
        <dbReference type="EMBL" id="MCA1857133.1"/>
    </source>
</evidence>
<proteinExistence type="predicted"/>
<name>A0ABS7YBQ4_9BURK</name>
<keyword evidence="1" id="KW-0812">Transmembrane</keyword>
<comment type="caution">
    <text evidence="2">The sequence shown here is derived from an EMBL/GenBank/DDBJ whole genome shotgun (WGS) entry which is preliminary data.</text>
</comment>
<keyword evidence="1" id="KW-1133">Transmembrane helix</keyword>
<dbReference type="Proteomes" id="UP001198602">
    <property type="component" value="Unassembled WGS sequence"/>
</dbReference>
<feature type="transmembrane region" description="Helical" evidence="1">
    <location>
        <begin position="65"/>
        <end position="83"/>
    </location>
</feature>
<keyword evidence="3" id="KW-1185">Reference proteome</keyword>
<accession>A0ABS7YBQ4</accession>
<organism evidence="2 3">
    <name type="scientific">Massilia hydrophila</name>
    <dbReference type="NCBI Taxonomy" id="3044279"/>
    <lineage>
        <taxon>Bacteria</taxon>
        <taxon>Pseudomonadati</taxon>
        <taxon>Pseudomonadota</taxon>
        <taxon>Betaproteobacteria</taxon>
        <taxon>Burkholderiales</taxon>
        <taxon>Oxalobacteraceae</taxon>
        <taxon>Telluria group</taxon>
        <taxon>Massilia</taxon>
    </lineage>
</organism>
<feature type="transmembrane region" description="Helical" evidence="1">
    <location>
        <begin position="104"/>
        <end position="125"/>
    </location>
</feature>
<protein>
    <submittedName>
        <fullName evidence="2">Uncharacterized protein</fullName>
    </submittedName>
</protein>